<name>X1B9F8_9ZZZZ</name>
<dbReference type="SUPFAM" id="SSF53448">
    <property type="entry name" value="Nucleotide-diphospho-sugar transferases"/>
    <property type="match status" value="1"/>
</dbReference>
<evidence type="ECO:0000256" key="4">
    <source>
        <dbReference type="SAM" id="Phobius"/>
    </source>
</evidence>
<dbReference type="EMBL" id="BART01027311">
    <property type="protein sequence ID" value="GAG91730.1"/>
    <property type="molecule type" value="Genomic_DNA"/>
</dbReference>
<dbReference type="PANTHER" id="PTHR43398:SF1">
    <property type="entry name" value="DOLICHOL-PHOSPHATE MANNOSYLTRANSFERASE SUBUNIT 1"/>
    <property type="match status" value="1"/>
</dbReference>
<keyword evidence="2" id="KW-0328">Glycosyltransferase</keyword>
<dbReference type="InterPro" id="IPR039528">
    <property type="entry name" value="DPM1-like"/>
</dbReference>
<dbReference type="AlphaFoldDB" id="X1B9F8"/>
<evidence type="ECO:0000313" key="6">
    <source>
        <dbReference type="EMBL" id="GAG91730.1"/>
    </source>
</evidence>
<keyword evidence="4" id="KW-0472">Membrane</keyword>
<dbReference type="GO" id="GO:0004582">
    <property type="term" value="F:dolichyl-phosphate beta-D-mannosyltransferase activity"/>
    <property type="evidence" value="ECO:0007669"/>
    <property type="project" value="InterPro"/>
</dbReference>
<keyword evidence="3" id="KW-0808">Transferase</keyword>
<keyword evidence="4" id="KW-0812">Transmembrane</keyword>
<organism evidence="6">
    <name type="scientific">marine sediment metagenome</name>
    <dbReference type="NCBI Taxonomy" id="412755"/>
    <lineage>
        <taxon>unclassified sequences</taxon>
        <taxon>metagenomes</taxon>
        <taxon>ecological metagenomes</taxon>
    </lineage>
</organism>
<protein>
    <recommendedName>
        <fullName evidence="5">Glycosyltransferase 2-like domain-containing protein</fullName>
    </recommendedName>
</protein>
<keyword evidence="4" id="KW-1133">Transmembrane helix</keyword>
<accession>X1B9F8</accession>
<dbReference type="GO" id="GO:0016020">
    <property type="term" value="C:membrane"/>
    <property type="evidence" value="ECO:0007669"/>
    <property type="project" value="GOC"/>
</dbReference>
<dbReference type="PANTHER" id="PTHR43398">
    <property type="entry name" value="DOLICHOL-PHOSPHATE MANNOSYLTRANSFERASE SUBUNIT 1"/>
    <property type="match status" value="1"/>
</dbReference>
<comment type="similarity">
    <text evidence="1">Belongs to the glycosyltransferase 2 family.</text>
</comment>
<dbReference type="InterPro" id="IPR001173">
    <property type="entry name" value="Glyco_trans_2-like"/>
</dbReference>
<comment type="caution">
    <text evidence="6">The sequence shown here is derived from an EMBL/GenBank/DDBJ whole genome shotgun (WGS) entry which is preliminary data.</text>
</comment>
<dbReference type="Gene3D" id="3.90.550.10">
    <property type="entry name" value="Spore Coat Polysaccharide Biosynthesis Protein SpsA, Chain A"/>
    <property type="match status" value="1"/>
</dbReference>
<evidence type="ECO:0000256" key="1">
    <source>
        <dbReference type="ARBA" id="ARBA00006739"/>
    </source>
</evidence>
<evidence type="ECO:0000256" key="3">
    <source>
        <dbReference type="ARBA" id="ARBA00022679"/>
    </source>
</evidence>
<sequence length="171" mass="19979">MQYATGDVIVSMDTDGQHSPADIFNLIKPIFDGEADYTIGSRYIGSYHYRLPIATRLGEVLIEKFLQFFFGIKIMNNQNGFRAFDKKLIPLFSGAKFLGYAFCTEQILQAKLSEYRILECPIKLYNREYGYSKIILRKLTLNIFACLLIYYLKKFHLNLLKKRKTIKGFLW</sequence>
<dbReference type="Pfam" id="PF00535">
    <property type="entry name" value="Glycos_transf_2"/>
    <property type="match status" value="1"/>
</dbReference>
<dbReference type="GO" id="GO:0009247">
    <property type="term" value="P:glycolipid biosynthetic process"/>
    <property type="evidence" value="ECO:0007669"/>
    <property type="project" value="TreeGrafter"/>
</dbReference>
<proteinExistence type="inferred from homology"/>
<evidence type="ECO:0000259" key="5">
    <source>
        <dbReference type="Pfam" id="PF00535"/>
    </source>
</evidence>
<feature type="domain" description="Glycosyltransferase 2-like" evidence="5">
    <location>
        <begin position="2"/>
        <end position="88"/>
    </location>
</feature>
<evidence type="ECO:0000256" key="2">
    <source>
        <dbReference type="ARBA" id="ARBA00022676"/>
    </source>
</evidence>
<gene>
    <name evidence="6" type="ORF">S01H4_48442</name>
</gene>
<reference evidence="6" key="1">
    <citation type="journal article" date="2014" name="Front. Microbiol.">
        <title>High frequency of phylogenetically diverse reductive dehalogenase-homologous genes in deep subseafloor sedimentary metagenomes.</title>
        <authorList>
            <person name="Kawai M."/>
            <person name="Futagami T."/>
            <person name="Toyoda A."/>
            <person name="Takaki Y."/>
            <person name="Nishi S."/>
            <person name="Hori S."/>
            <person name="Arai W."/>
            <person name="Tsubouchi T."/>
            <person name="Morono Y."/>
            <person name="Uchiyama I."/>
            <person name="Ito T."/>
            <person name="Fujiyama A."/>
            <person name="Inagaki F."/>
            <person name="Takami H."/>
        </authorList>
    </citation>
    <scope>NUCLEOTIDE SEQUENCE</scope>
    <source>
        <strain evidence="6">Expedition CK06-06</strain>
    </source>
</reference>
<feature type="transmembrane region" description="Helical" evidence="4">
    <location>
        <begin position="134"/>
        <end position="152"/>
    </location>
</feature>
<dbReference type="InterPro" id="IPR029044">
    <property type="entry name" value="Nucleotide-diphossugar_trans"/>
</dbReference>